<keyword evidence="10" id="KW-0943">RNA-mediated gene silencing</keyword>
<dbReference type="InterPro" id="IPR029063">
    <property type="entry name" value="SAM-dependent_MTases_sf"/>
</dbReference>
<dbReference type="GO" id="GO:0090486">
    <property type="term" value="F:small RNA 2'-O-methyltransferase activity"/>
    <property type="evidence" value="ECO:0007669"/>
    <property type="project" value="UniProtKB-EC"/>
</dbReference>
<evidence type="ECO:0000256" key="12">
    <source>
        <dbReference type="ARBA" id="ARBA00048418"/>
    </source>
</evidence>
<dbReference type="GO" id="GO:0005634">
    <property type="term" value="C:nucleus"/>
    <property type="evidence" value="ECO:0007669"/>
    <property type="project" value="TreeGrafter"/>
</dbReference>
<dbReference type="STRING" id="1336337.A0A3N4J473"/>
<dbReference type="GO" id="GO:0030422">
    <property type="term" value="P:siRNA processing"/>
    <property type="evidence" value="ECO:0007669"/>
    <property type="project" value="TreeGrafter"/>
</dbReference>
<accession>A0A3N4J473</accession>
<keyword evidence="5" id="KW-0808">Transferase</keyword>
<comment type="cofactor">
    <cofactor evidence="1">
        <name>Mg(2+)</name>
        <dbReference type="ChEBI" id="CHEBI:18420"/>
    </cofactor>
</comment>
<dbReference type="GO" id="GO:0001510">
    <property type="term" value="P:RNA methylation"/>
    <property type="evidence" value="ECO:0007669"/>
    <property type="project" value="InterPro"/>
</dbReference>
<evidence type="ECO:0000256" key="4">
    <source>
        <dbReference type="ARBA" id="ARBA00022603"/>
    </source>
</evidence>
<evidence type="ECO:0000256" key="2">
    <source>
        <dbReference type="ARBA" id="ARBA00009026"/>
    </source>
</evidence>
<dbReference type="PANTHER" id="PTHR21404">
    <property type="entry name" value="HEN1"/>
    <property type="match status" value="1"/>
</dbReference>
<dbReference type="Proteomes" id="UP000276215">
    <property type="component" value="Unassembled WGS sequence"/>
</dbReference>
<dbReference type="GO" id="GO:0046872">
    <property type="term" value="F:metal ion binding"/>
    <property type="evidence" value="ECO:0007669"/>
    <property type="project" value="UniProtKB-KW"/>
</dbReference>
<dbReference type="InterPro" id="IPR026610">
    <property type="entry name" value="Hen1"/>
</dbReference>
<evidence type="ECO:0000256" key="8">
    <source>
        <dbReference type="ARBA" id="ARBA00022842"/>
    </source>
</evidence>
<dbReference type="PANTHER" id="PTHR21404:SF3">
    <property type="entry name" value="SMALL RNA 2'-O-METHYLTRANSFERASE"/>
    <property type="match status" value="1"/>
</dbReference>
<keyword evidence="4" id="KW-0489">Methyltransferase</keyword>
<evidence type="ECO:0000313" key="13">
    <source>
        <dbReference type="EMBL" id="RPA91898.1"/>
    </source>
</evidence>
<dbReference type="GO" id="GO:0005737">
    <property type="term" value="C:cytoplasm"/>
    <property type="evidence" value="ECO:0007669"/>
    <property type="project" value="TreeGrafter"/>
</dbReference>
<dbReference type="EC" id="2.1.1.386" evidence="11"/>
<dbReference type="Gene3D" id="3.40.50.150">
    <property type="entry name" value="Vaccinia Virus protein VP39"/>
    <property type="match status" value="1"/>
</dbReference>
<evidence type="ECO:0000256" key="6">
    <source>
        <dbReference type="ARBA" id="ARBA00022691"/>
    </source>
</evidence>
<keyword evidence="6" id="KW-0949">S-adenosyl-L-methionine</keyword>
<dbReference type="AlphaFoldDB" id="A0A3N4J473"/>
<dbReference type="GO" id="GO:0003723">
    <property type="term" value="F:RNA binding"/>
    <property type="evidence" value="ECO:0007669"/>
    <property type="project" value="UniProtKB-KW"/>
</dbReference>
<protein>
    <recommendedName>
        <fullName evidence="3">Small RNA 2'-O-methyltransferase</fullName>
        <ecNumber evidence="11">2.1.1.386</ecNumber>
    </recommendedName>
</protein>
<evidence type="ECO:0000256" key="11">
    <source>
        <dbReference type="ARBA" id="ARBA00035025"/>
    </source>
</evidence>
<evidence type="ECO:0000256" key="9">
    <source>
        <dbReference type="ARBA" id="ARBA00022884"/>
    </source>
</evidence>
<evidence type="ECO:0000256" key="10">
    <source>
        <dbReference type="ARBA" id="ARBA00023158"/>
    </source>
</evidence>
<evidence type="ECO:0000256" key="7">
    <source>
        <dbReference type="ARBA" id="ARBA00022723"/>
    </source>
</evidence>
<evidence type="ECO:0000256" key="1">
    <source>
        <dbReference type="ARBA" id="ARBA00001946"/>
    </source>
</evidence>
<keyword evidence="7" id="KW-0479">Metal-binding</keyword>
<keyword evidence="9" id="KW-0694">RNA-binding</keyword>
<name>A0A3N4J473_9PEZI</name>
<evidence type="ECO:0000256" key="3">
    <source>
        <dbReference type="ARBA" id="ARBA00021330"/>
    </source>
</evidence>
<gene>
    <name evidence="13" type="ORF">L873DRAFT_262041</name>
</gene>
<dbReference type="SUPFAM" id="SSF53335">
    <property type="entry name" value="S-adenosyl-L-methionine-dependent methyltransferases"/>
    <property type="match status" value="1"/>
</dbReference>
<dbReference type="OrthoDB" id="2154311at2759"/>
<evidence type="ECO:0000256" key="5">
    <source>
        <dbReference type="ARBA" id="ARBA00022679"/>
    </source>
</evidence>
<proteinExistence type="inferred from homology"/>
<evidence type="ECO:0000313" key="14">
    <source>
        <dbReference type="Proteomes" id="UP000276215"/>
    </source>
</evidence>
<sequence length="496" mass="56059">MESLDTDTGKTPPTTTIPVPLSPHIVFTPPQYFQRRFSIHSILRKYSTEGRFAGGLQSLLDVGCGSDILLLRSLIPCEEDLPIEMLTGIDIDGDIRDPWCIKSDFQYLSPYLIPRHDIIVSSEVIEHLDPEPLSIYADTLLGAMKPKICIITTPNRDFNPIFDINFAPQDKTGDSNKPDNRKFWRTGIPYRMRHHDHRFEWTRSEFRAWAREAAARFGYTVKFTGVGSFGYSMMIENVDPAVIEQQFKADMSLRTDTPEDPGEYFSQEPVQGELAQRAHRVYGDCTQIAVFIIQPEGKNGCVGKDGFGVCDGDKGWVSLSQCLDRIPALPGGSGCEGISLVKHVSYPFVSNPYPPPVHEVLFAIKAGLNQFIPAPVYDHWSNPPTAVWDKPRETVIVELDSLDEDPVLKRKRVMEELKEAKEYMKKLLQGKNLTDLEVLVVPVDVKRIWESDWKLQHGFRFCFEVFRDFFGHVGVGGVRCGCNPPPRSKISISHTN</sequence>
<comment type="catalytic activity">
    <reaction evidence="12">
        <text>small RNA 3'-end nucleotide + S-adenosyl-L-methionine = small RNA 3'-end 2'-O-methylnucleotide + S-adenosyl-L-homocysteine + H(+)</text>
        <dbReference type="Rhea" id="RHEA:37887"/>
        <dbReference type="Rhea" id="RHEA-COMP:10415"/>
        <dbReference type="Rhea" id="RHEA-COMP:10416"/>
        <dbReference type="ChEBI" id="CHEBI:15378"/>
        <dbReference type="ChEBI" id="CHEBI:57856"/>
        <dbReference type="ChEBI" id="CHEBI:59789"/>
        <dbReference type="ChEBI" id="CHEBI:74896"/>
        <dbReference type="ChEBI" id="CHEBI:74898"/>
        <dbReference type="EC" id="2.1.1.386"/>
    </reaction>
</comment>
<keyword evidence="8" id="KW-0460">Magnesium</keyword>
<comment type="similarity">
    <text evidence="2">Belongs to the methyltransferase superfamily. HEN1 family.</text>
</comment>
<dbReference type="EMBL" id="ML120485">
    <property type="protein sequence ID" value="RPA91898.1"/>
    <property type="molecule type" value="Genomic_DNA"/>
</dbReference>
<keyword evidence="14" id="KW-1185">Reference proteome</keyword>
<reference evidence="13 14" key="1">
    <citation type="journal article" date="2018" name="Nat. Ecol. Evol.">
        <title>Pezizomycetes genomes reveal the molecular basis of ectomycorrhizal truffle lifestyle.</title>
        <authorList>
            <person name="Murat C."/>
            <person name="Payen T."/>
            <person name="Noel B."/>
            <person name="Kuo A."/>
            <person name="Morin E."/>
            <person name="Chen J."/>
            <person name="Kohler A."/>
            <person name="Krizsan K."/>
            <person name="Balestrini R."/>
            <person name="Da Silva C."/>
            <person name="Montanini B."/>
            <person name="Hainaut M."/>
            <person name="Levati E."/>
            <person name="Barry K.W."/>
            <person name="Belfiori B."/>
            <person name="Cichocki N."/>
            <person name="Clum A."/>
            <person name="Dockter R.B."/>
            <person name="Fauchery L."/>
            <person name="Guy J."/>
            <person name="Iotti M."/>
            <person name="Le Tacon F."/>
            <person name="Lindquist E.A."/>
            <person name="Lipzen A."/>
            <person name="Malagnac F."/>
            <person name="Mello A."/>
            <person name="Molinier V."/>
            <person name="Miyauchi S."/>
            <person name="Poulain J."/>
            <person name="Riccioni C."/>
            <person name="Rubini A."/>
            <person name="Sitrit Y."/>
            <person name="Splivallo R."/>
            <person name="Traeger S."/>
            <person name="Wang M."/>
            <person name="Zifcakova L."/>
            <person name="Wipf D."/>
            <person name="Zambonelli A."/>
            <person name="Paolocci F."/>
            <person name="Nowrousian M."/>
            <person name="Ottonello S."/>
            <person name="Baldrian P."/>
            <person name="Spatafora J.W."/>
            <person name="Henrissat B."/>
            <person name="Nagy L.G."/>
            <person name="Aury J.M."/>
            <person name="Wincker P."/>
            <person name="Grigoriev I.V."/>
            <person name="Bonfante P."/>
            <person name="Martin F.M."/>
        </authorList>
    </citation>
    <scope>NUCLEOTIDE SEQUENCE [LARGE SCALE GENOMIC DNA]</scope>
    <source>
        <strain evidence="13 14">120613-1</strain>
    </source>
</reference>
<organism evidence="13 14">
    <name type="scientific">Choiromyces venosus 120613-1</name>
    <dbReference type="NCBI Taxonomy" id="1336337"/>
    <lineage>
        <taxon>Eukaryota</taxon>
        <taxon>Fungi</taxon>
        <taxon>Dikarya</taxon>
        <taxon>Ascomycota</taxon>
        <taxon>Pezizomycotina</taxon>
        <taxon>Pezizomycetes</taxon>
        <taxon>Pezizales</taxon>
        <taxon>Tuberaceae</taxon>
        <taxon>Choiromyces</taxon>
    </lineage>
</organism>